<dbReference type="Proteomes" id="UP000619788">
    <property type="component" value="Unassembled WGS sequence"/>
</dbReference>
<dbReference type="GO" id="GO:0004190">
    <property type="term" value="F:aspartic-type endopeptidase activity"/>
    <property type="evidence" value="ECO:0007669"/>
    <property type="project" value="InterPro"/>
</dbReference>
<feature type="transmembrane region" description="Helical" evidence="3">
    <location>
        <begin position="104"/>
        <end position="124"/>
    </location>
</feature>
<dbReference type="Gene3D" id="1.20.120.1220">
    <property type="match status" value="1"/>
</dbReference>
<keyword evidence="3" id="KW-1133">Transmembrane helix</keyword>
<name>A0A8J3SI45_9ACTN</name>
<dbReference type="RefSeq" id="WP_204064806.1">
    <property type="nucleotide sequence ID" value="NZ_BOOJ01000028.1"/>
</dbReference>
<reference evidence="5 6" key="1">
    <citation type="submission" date="2021-01" db="EMBL/GenBank/DDBJ databases">
        <title>Whole genome shotgun sequence of Planobispora siamensis NBRC 107568.</title>
        <authorList>
            <person name="Komaki H."/>
            <person name="Tamura T."/>
        </authorList>
    </citation>
    <scope>NUCLEOTIDE SEQUENCE [LARGE SCALE GENOMIC DNA]</scope>
    <source>
        <strain evidence="5 6">NBRC 107568</strain>
    </source>
</reference>
<protein>
    <recommendedName>
        <fullName evidence="4">Prepilin type IV endopeptidase peptidase domain-containing protein</fullName>
    </recommendedName>
</protein>
<feature type="transmembrane region" description="Helical" evidence="3">
    <location>
        <begin position="207"/>
        <end position="225"/>
    </location>
</feature>
<feature type="transmembrane region" description="Helical" evidence="3">
    <location>
        <begin position="232"/>
        <end position="249"/>
    </location>
</feature>
<evidence type="ECO:0000256" key="3">
    <source>
        <dbReference type="SAM" id="Phobius"/>
    </source>
</evidence>
<feature type="transmembrane region" description="Helical" evidence="3">
    <location>
        <begin position="156"/>
        <end position="176"/>
    </location>
</feature>
<keyword evidence="3" id="KW-0812">Transmembrane</keyword>
<comment type="caution">
    <text evidence="5">The sequence shown here is derived from an EMBL/GenBank/DDBJ whole genome shotgun (WGS) entry which is preliminary data.</text>
</comment>
<dbReference type="GO" id="GO:0006465">
    <property type="term" value="P:signal peptide processing"/>
    <property type="evidence" value="ECO:0007669"/>
    <property type="project" value="TreeGrafter"/>
</dbReference>
<evidence type="ECO:0000256" key="1">
    <source>
        <dbReference type="ARBA" id="ARBA00005801"/>
    </source>
</evidence>
<dbReference type="InterPro" id="IPR050882">
    <property type="entry name" value="Prepilin_peptidase/N-MTase"/>
</dbReference>
<evidence type="ECO:0000313" key="6">
    <source>
        <dbReference type="Proteomes" id="UP000619788"/>
    </source>
</evidence>
<evidence type="ECO:0000256" key="2">
    <source>
        <dbReference type="RuleBase" id="RU003793"/>
    </source>
</evidence>
<keyword evidence="6" id="KW-1185">Reference proteome</keyword>
<accession>A0A8J3SI45</accession>
<evidence type="ECO:0000259" key="4">
    <source>
        <dbReference type="Pfam" id="PF01478"/>
    </source>
</evidence>
<dbReference type="EMBL" id="BOOJ01000028">
    <property type="protein sequence ID" value="GIH92589.1"/>
    <property type="molecule type" value="Genomic_DNA"/>
</dbReference>
<organism evidence="5 6">
    <name type="scientific">Planobispora siamensis</name>
    <dbReference type="NCBI Taxonomy" id="936338"/>
    <lineage>
        <taxon>Bacteria</taxon>
        <taxon>Bacillati</taxon>
        <taxon>Actinomycetota</taxon>
        <taxon>Actinomycetes</taxon>
        <taxon>Streptosporangiales</taxon>
        <taxon>Streptosporangiaceae</taxon>
        <taxon>Planobispora</taxon>
    </lineage>
</organism>
<comment type="similarity">
    <text evidence="1 2">Belongs to the peptidase A24 family.</text>
</comment>
<dbReference type="GO" id="GO:0005886">
    <property type="term" value="C:plasma membrane"/>
    <property type="evidence" value="ECO:0007669"/>
    <property type="project" value="TreeGrafter"/>
</dbReference>
<dbReference type="PANTHER" id="PTHR30487">
    <property type="entry name" value="TYPE 4 PREPILIN-LIKE PROTEINS LEADER PEPTIDE-PROCESSING ENZYME"/>
    <property type="match status" value="1"/>
</dbReference>
<sequence>MALLPVAAALAGLLIGLFSRALVVRHSAAEGDSLRYGCPSCTALLLGALVWKAVTGDASPGSASSGDAAPVAGGPLPGVAWAVGPGEPGDPAGWAPYLAELAELLAFCWLAVLCVVLAFVDLAVRRLPDRFTLAAGLGTGGLLTVAAAAGGRWGDLLGAGLGGLALAGFYLLLFLVNPAGMGLGDVKLAAVLGTALGWLGWNALVAGAFLGFLAGALYGVALIVLRRGSRKSEFPFGPFMIIGAFAAVLF</sequence>
<gene>
    <name evidence="5" type="ORF">Psi01_32190</name>
</gene>
<dbReference type="Pfam" id="PF01478">
    <property type="entry name" value="Peptidase_A24"/>
    <property type="match status" value="1"/>
</dbReference>
<dbReference type="PRINTS" id="PR00864">
    <property type="entry name" value="PREPILNPTASE"/>
</dbReference>
<dbReference type="InterPro" id="IPR014032">
    <property type="entry name" value="Peptidase_A24A_bac"/>
</dbReference>
<dbReference type="AlphaFoldDB" id="A0A8J3SI45"/>
<dbReference type="PANTHER" id="PTHR30487:SF0">
    <property type="entry name" value="PREPILIN LEADER PEPTIDASE_N-METHYLTRANSFERASE-RELATED"/>
    <property type="match status" value="1"/>
</dbReference>
<keyword evidence="3" id="KW-0472">Membrane</keyword>
<dbReference type="InterPro" id="IPR000045">
    <property type="entry name" value="Prepilin_IV_endopep_pep"/>
</dbReference>
<proteinExistence type="inferred from homology"/>
<evidence type="ECO:0000313" key="5">
    <source>
        <dbReference type="EMBL" id="GIH92589.1"/>
    </source>
</evidence>
<feature type="domain" description="Prepilin type IV endopeptidase peptidase" evidence="4">
    <location>
        <begin position="109"/>
        <end position="220"/>
    </location>
</feature>